<evidence type="ECO:0000313" key="1">
    <source>
        <dbReference type="EMBL" id="KAF1026237.1"/>
    </source>
</evidence>
<comment type="caution">
    <text evidence="1">The sequence shown here is derived from an EMBL/GenBank/DDBJ whole genome shotgun (WGS) entry which is preliminary data.</text>
</comment>
<organism evidence="1 2">
    <name type="scientific">Acinetobacter bereziniae</name>
    <name type="common">Acinetobacter genomosp. 10</name>
    <dbReference type="NCBI Taxonomy" id="106648"/>
    <lineage>
        <taxon>Bacteria</taxon>
        <taxon>Pseudomonadati</taxon>
        <taxon>Pseudomonadota</taxon>
        <taxon>Gammaproteobacteria</taxon>
        <taxon>Moraxellales</taxon>
        <taxon>Moraxellaceae</taxon>
        <taxon>Acinetobacter</taxon>
    </lineage>
</organism>
<dbReference type="InterPro" id="IPR029058">
    <property type="entry name" value="AB_hydrolase_fold"/>
</dbReference>
<dbReference type="AlphaFoldDB" id="A0A833PIH3"/>
<gene>
    <name evidence="1" type="ORF">GAK29_01374</name>
</gene>
<reference evidence="2" key="1">
    <citation type="journal article" date="2020" name="MBio">
        <title>Horizontal gene transfer to a defensive symbiont with a reduced genome amongst a multipartite beetle microbiome.</title>
        <authorList>
            <person name="Waterworth S.C."/>
            <person name="Florez L.V."/>
            <person name="Rees E.R."/>
            <person name="Hertweck C."/>
            <person name="Kaltenpoth M."/>
            <person name="Kwan J.C."/>
        </authorList>
    </citation>
    <scope>NUCLEOTIDE SEQUENCE [LARGE SCALE GENOMIC DNA]</scope>
</reference>
<dbReference type="Gene3D" id="3.40.50.1820">
    <property type="entry name" value="alpha/beta hydrolase"/>
    <property type="match status" value="1"/>
</dbReference>
<dbReference type="SUPFAM" id="SSF53474">
    <property type="entry name" value="alpha/beta-Hydrolases"/>
    <property type="match status" value="1"/>
</dbReference>
<accession>A0A833PIH3</accession>
<dbReference type="EMBL" id="WNDP01000026">
    <property type="protein sequence ID" value="KAF1026237.1"/>
    <property type="molecule type" value="Genomic_DNA"/>
</dbReference>
<sequence length="104" mass="12155">MFNLALKHPQLQKHLLPIRRMDYLTWYIDNYLNHDEDYRDAIAQLACPTTFFIGEKSSLYPAEGQMQVSNSLINAKNIIFKRSGHTTAVPQISQEEPQLRFFLL</sequence>
<evidence type="ECO:0000313" key="2">
    <source>
        <dbReference type="Proteomes" id="UP000490535"/>
    </source>
</evidence>
<proteinExistence type="predicted"/>
<protein>
    <submittedName>
        <fullName evidence="1">Uncharacterized protein</fullName>
    </submittedName>
</protein>
<dbReference type="Proteomes" id="UP000490535">
    <property type="component" value="Unassembled WGS sequence"/>
</dbReference>
<name>A0A833PIH3_ACIBZ</name>